<gene>
    <name evidence="1" type="ORF">AGLY_004250</name>
</gene>
<keyword evidence="2" id="KW-1185">Reference proteome</keyword>
<accession>A0A6G0TXP5</accession>
<protein>
    <submittedName>
        <fullName evidence="1">Uncharacterized protein</fullName>
    </submittedName>
</protein>
<comment type="caution">
    <text evidence="1">The sequence shown here is derived from an EMBL/GenBank/DDBJ whole genome shotgun (WGS) entry which is preliminary data.</text>
</comment>
<evidence type="ECO:0000313" key="1">
    <source>
        <dbReference type="EMBL" id="KAE9541005.1"/>
    </source>
</evidence>
<feature type="non-terminal residue" evidence="1">
    <location>
        <position position="1"/>
    </location>
</feature>
<name>A0A6G0TXP5_APHGL</name>
<sequence length="221" mass="25369">ILLLRRFVLNEIINYTPVARLIGLDLSKTRKKFIKKSHPRWRGCRRCGVGERQGVATTEDGGGSDIRVIRHAARFFFQIFLFTYRAVGTFAFLSSLISYSPVNPTVQACATNNENARASADHIAPATDRTFSLFQSYYYHYRLECYCTRVRARRLATRNYSHFTGGALLFFFSCNTPRATLDALHTTDDRQLSSNLFTIGRTISERETFYAHMAVRDRIII</sequence>
<dbReference type="EMBL" id="VYZN01000013">
    <property type="protein sequence ID" value="KAE9541005.1"/>
    <property type="molecule type" value="Genomic_DNA"/>
</dbReference>
<reference evidence="1 2" key="1">
    <citation type="submission" date="2019-08" db="EMBL/GenBank/DDBJ databases">
        <title>The genome of the soybean aphid Biotype 1, its phylome, world population structure and adaptation to the North American continent.</title>
        <authorList>
            <person name="Giordano R."/>
            <person name="Donthu R.K."/>
            <person name="Hernandez A.G."/>
            <person name="Wright C.L."/>
            <person name="Zimin A.V."/>
        </authorList>
    </citation>
    <scope>NUCLEOTIDE SEQUENCE [LARGE SCALE GENOMIC DNA]</scope>
    <source>
        <tissue evidence="1">Whole aphids</tissue>
    </source>
</reference>
<proteinExistence type="predicted"/>
<dbReference type="AlphaFoldDB" id="A0A6G0TXP5"/>
<evidence type="ECO:0000313" key="2">
    <source>
        <dbReference type="Proteomes" id="UP000475862"/>
    </source>
</evidence>
<organism evidence="1 2">
    <name type="scientific">Aphis glycines</name>
    <name type="common">Soybean aphid</name>
    <dbReference type="NCBI Taxonomy" id="307491"/>
    <lineage>
        <taxon>Eukaryota</taxon>
        <taxon>Metazoa</taxon>
        <taxon>Ecdysozoa</taxon>
        <taxon>Arthropoda</taxon>
        <taxon>Hexapoda</taxon>
        <taxon>Insecta</taxon>
        <taxon>Pterygota</taxon>
        <taxon>Neoptera</taxon>
        <taxon>Paraneoptera</taxon>
        <taxon>Hemiptera</taxon>
        <taxon>Sternorrhyncha</taxon>
        <taxon>Aphidomorpha</taxon>
        <taxon>Aphidoidea</taxon>
        <taxon>Aphididae</taxon>
        <taxon>Aphidini</taxon>
        <taxon>Aphis</taxon>
        <taxon>Aphis</taxon>
    </lineage>
</organism>
<dbReference type="Proteomes" id="UP000475862">
    <property type="component" value="Unassembled WGS sequence"/>
</dbReference>